<evidence type="ECO:0000313" key="3">
    <source>
        <dbReference type="EMBL" id="CAD7233482.1"/>
    </source>
</evidence>
<reference evidence="3" key="1">
    <citation type="submission" date="2020-11" db="EMBL/GenBank/DDBJ databases">
        <authorList>
            <person name="Tran Van P."/>
        </authorList>
    </citation>
    <scope>NUCLEOTIDE SEQUENCE</scope>
</reference>
<feature type="region of interest" description="Disordered" evidence="1">
    <location>
        <begin position="83"/>
        <end position="157"/>
    </location>
</feature>
<proteinExistence type="predicted"/>
<feature type="compositionally biased region" description="Basic and acidic residues" evidence="1">
    <location>
        <begin position="127"/>
        <end position="136"/>
    </location>
</feature>
<protein>
    <submittedName>
        <fullName evidence="3">Uncharacterized protein</fullName>
    </submittedName>
</protein>
<evidence type="ECO:0000256" key="2">
    <source>
        <dbReference type="SAM" id="SignalP"/>
    </source>
</evidence>
<name>A0A7R8ZVP5_9CRUS</name>
<feature type="non-terminal residue" evidence="3">
    <location>
        <position position="157"/>
    </location>
</feature>
<feature type="signal peptide" evidence="2">
    <location>
        <begin position="1"/>
        <end position="25"/>
    </location>
</feature>
<keyword evidence="2" id="KW-0732">Signal</keyword>
<sequence length="157" mass="17528">MTYKCHWVLLHGFVIFVLVPLLVTCGPLNANPKLSGSGNEDGLDLLPDVIQRRMVPNTDREGRFYGYQPLNPAEQEYEEFQVSIDEESKGVGSASGQARENRWVFGHPDNQDYGSHQRPPDGAAADTSRKRDEMENRFLTVSESIGNNPVSSCCSRL</sequence>
<organism evidence="3">
    <name type="scientific">Cyprideis torosa</name>
    <dbReference type="NCBI Taxonomy" id="163714"/>
    <lineage>
        <taxon>Eukaryota</taxon>
        <taxon>Metazoa</taxon>
        <taxon>Ecdysozoa</taxon>
        <taxon>Arthropoda</taxon>
        <taxon>Crustacea</taxon>
        <taxon>Oligostraca</taxon>
        <taxon>Ostracoda</taxon>
        <taxon>Podocopa</taxon>
        <taxon>Podocopida</taxon>
        <taxon>Cytherocopina</taxon>
        <taxon>Cytheroidea</taxon>
        <taxon>Cytherideidae</taxon>
        <taxon>Cyprideis</taxon>
    </lineage>
</organism>
<feature type="chain" id="PRO_5043602191" evidence="2">
    <location>
        <begin position="26"/>
        <end position="157"/>
    </location>
</feature>
<feature type="compositionally biased region" description="Polar residues" evidence="1">
    <location>
        <begin position="139"/>
        <end position="157"/>
    </location>
</feature>
<dbReference type="EMBL" id="OB666347">
    <property type="protein sequence ID" value="CAD7233482.1"/>
    <property type="molecule type" value="Genomic_DNA"/>
</dbReference>
<gene>
    <name evidence="3" type="ORF">CTOB1V02_LOCUS11304</name>
</gene>
<dbReference type="AlphaFoldDB" id="A0A7R8ZVP5"/>
<accession>A0A7R8ZVP5</accession>
<evidence type="ECO:0000256" key="1">
    <source>
        <dbReference type="SAM" id="MobiDB-lite"/>
    </source>
</evidence>